<dbReference type="OrthoDB" id="993965at2759"/>
<keyword evidence="1" id="KW-0862">Zinc</keyword>
<keyword evidence="4" id="KW-1185">Reference proteome</keyword>
<evidence type="ECO:0000313" key="4">
    <source>
        <dbReference type="Proteomes" id="UP000828251"/>
    </source>
</evidence>
<dbReference type="EMBL" id="JAIQCV010000005">
    <property type="protein sequence ID" value="KAH1097490.1"/>
    <property type="molecule type" value="Genomic_DNA"/>
</dbReference>
<dbReference type="GO" id="GO:0003676">
    <property type="term" value="F:nucleic acid binding"/>
    <property type="evidence" value="ECO:0007669"/>
    <property type="project" value="InterPro"/>
</dbReference>
<evidence type="ECO:0000313" key="3">
    <source>
        <dbReference type="EMBL" id="KAH1097490.1"/>
    </source>
</evidence>
<comment type="caution">
    <text evidence="3">The sequence shown here is derived from an EMBL/GenBank/DDBJ whole genome shotgun (WGS) entry which is preliminary data.</text>
</comment>
<dbReference type="InterPro" id="IPR025558">
    <property type="entry name" value="DUF4283"/>
</dbReference>
<accession>A0A9D4A8V1</accession>
<keyword evidence="1" id="KW-0479">Metal-binding</keyword>
<name>A0A9D4A8V1_9ROSI</name>
<organism evidence="3 4">
    <name type="scientific">Gossypium stocksii</name>
    <dbReference type="NCBI Taxonomy" id="47602"/>
    <lineage>
        <taxon>Eukaryota</taxon>
        <taxon>Viridiplantae</taxon>
        <taxon>Streptophyta</taxon>
        <taxon>Embryophyta</taxon>
        <taxon>Tracheophyta</taxon>
        <taxon>Spermatophyta</taxon>
        <taxon>Magnoliopsida</taxon>
        <taxon>eudicotyledons</taxon>
        <taxon>Gunneridae</taxon>
        <taxon>Pentapetalae</taxon>
        <taxon>rosids</taxon>
        <taxon>malvids</taxon>
        <taxon>Malvales</taxon>
        <taxon>Malvaceae</taxon>
        <taxon>Malvoideae</taxon>
        <taxon>Gossypium</taxon>
    </lineage>
</organism>
<dbReference type="PANTHER" id="PTHR31286">
    <property type="entry name" value="GLYCINE-RICH CELL WALL STRUCTURAL PROTEIN 1.8-LIKE"/>
    <property type="match status" value="1"/>
</dbReference>
<sequence>METTVVVKLLGWNIGYGVLHKRILSLWEPSQSFCLMGIENGYYLIQFKSRVDYDLALTQGPWIVFGLLGFLYKRKILEEIWNLVDQVVKLDFKTESGARGQFARMAVSLDLEKPLTSQVSINGRMERVEFEGLPMVCFACGKYGHLKVSCSSHLAILNVLGREEVSSKMVDKKTALATMADDYGCGK</sequence>
<dbReference type="AlphaFoldDB" id="A0A9D4A8V1"/>
<dbReference type="PROSITE" id="PS50158">
    <property type="entry name" value="ZF_CCHC"/>
    <property type="match status" value="1"/>
</dbReference>
<reference evidence="3 4" key="1">
    <citation type="journal article" date="2021" name="Plant Biotechnol. J.">
        <title>Multi-omics assisted identification of the key and species-specific regulatory components of drought-tolerant mechanisms in Gossypium stocksii.</title>
        <authorList>
            <person name="Yu D."/>
            <person name="Ke L."/>
            <person name="Zhang D."/>
            <person name="Wu Y."/>
            <person name="Sun Y."/>
            <person name="Mei J."/>
            <person name="Sun J."/>
            <person name="Sun Y."/>
        </authorList>
    </citation>
    <scope>NUCLEOTIDE SEQUENCE [LARGE SCALE GENOMIC DNA]</scope>
    <source>
        <strain evidence="4">cv. E1</strain>
        <tissue evidence="3">Leaf</tissue>
    </source>
</reference>
<protein>
    <recommendedName>
        <fullName evidence="2">CCHC-type domain-containing protein</fullName>
    </recommendedName>
</protein>
<dbReference type="Pfam" id="PF14111">
    <property type="entry name" value="DUF4283"/>
    <property type="match status" value="1"/>
</dbReference>
<dbReference type="GO" id="GO:0008270">
    <property type="term" value="F:zinc ion binding"/>
    <property type="evidence" value="ECO:0007669"/>
    <property type="project" value="UniProtKB-KW"/>
</dbReference>
<proteinExistence type="predicted"/>
<dbReference type="PANTHER" id="PTHR31286:SF173">
    <property type="entry name" value="DUF4283 DOMAIN-CONTAINING PROTEIN"/>
    <property type="match status" value="1"/>
</dbReference>
<evidence type="ECO:0000256" key="1">
    <source>
        <dbReference type="PROSITE-ProRule" id="PRU00047"/>
    </source>
</evidence>
<evidence type="ECO:0000259" key="2">
    <source>
        <dbReference type="PROSITE" id="PS50158"/>
    </source>
</evidence>
<dbReference type="InterPro" id="IPR001878">
    <property type="entry name" value="Znf_CCHC"/>
</dbReference>
<keyword evidence="1" id="KW-0863">Zinc-finger</keyword>
<dbReference type="InterPro" id="IPR040256">
    <property type="entry name" value="At4g02000-like"/>
</dbReference>
<gene>
    <name evidence="3" type="ORF">J1N35_014411</name>
</gene>
<feature type="domain" description="CCHC-type" evidence="2">
    <location>
        <begin position="137"/>
        <end position="150"/>
    </location>
</feature>
<dbReference type="Proteomes" id="UP000828251">
    <property type="component" value="Unassembled WGS sequence"/>
</dbReference>